<feature type="compositionally biased region" description="Basic residues" evidence="3">
    <location>
        <begin position="286"/>
        <end position="347"/>
    </location>
</feature>
<gene>
    <name evidence="5" type="primary">EXP1_1</name>
    <name evidence="5" type="ORF">HK100_002008</name>
</gene>
<feature type="region of interest" description="Disordered" evidence="3">
    <location>
        <begin position="286"/>
        <end position="365"/>
    </location>
</feature>
<feature type="domain" description="HMG box" evidence="4">
    <location>
        <begin position="73"/>
        <end position="147"/>
    </location>
</feature>
<protein>
    <submittedName>
        <fullName evidence="5">Exp1-like protein</fullName>
    </submittedName>
</protein>
<evidence type="ECO:0000313" key="5">
    <source>
        <dbReference type="EMBL" id="KAJ3113384.1"/>
    </source>
</evidence>
<dbReference type="PROSITE" id="PS50118">
    <property type="entry name" value="HMG_BOX_2"/>
    <property type="match status" value="2"/>
</dbReference>
<dbReference type="Gene3D" id="1.10.30.10">
    <property type="entry name" value="High mobility group box domain"/>
    <property type="match status" value="2"/>
</dbReference>
<accession>A0AAD5SWA6</accession>
<evidence type="ECO:0000313" key="6">
    <source>
        <dbReference type="Proteomes" id="UP001211907"/>
    </source>
</evidence>
<dbReference type="InterPro" id="IPR009071">
    <property type="entry name" value="HMG_box_dom"/>
</dbReference>
<name>A0AAD5SWA6_9FUNG</name>
<dbReference type="InterPro" id="IPR050342">
    <property type="entry name" value="HMGB"/>
</dbReference>
<organism evidence="5 6">
    <name type="scientific">Physocladia obscura</name>
    <dbReference type="NCBI Taxonomy" id="109957"/>
    <lineage>
        <taxon>Eukaryota</taxon>
        <taxon>Fungi</taxon>
        <taxon>Fungi incertae sedis</taxon>
        <taxon>Chytridiomycota</taxon>
        <taxon>Chytridiomycota incertae sedis</taxon>
        <taxon>Chytridiomycetes</taxon>
        <taxon>Chytridiales</taxon>
        <taxon>Chytriomycetaceae</taxon>
        <taxon>Physocladia</taxon>
    </lineage>
</organism>
<feature type="DNA-binding region" description="HMG box" evidence="2">
    <location>
        <begin position="73"/>
        <end position="147"/>
    </location>
</feature>
<sequence>MLSQWKTTTLSLRFAAASHFASSLKSVSFARSALTASFASGSKAPVDPQKEKITLARRKLRAIKTASVSVTQPKRPPSAYIIFWTEKSHELLKSTEIQALPAAKRLPTGAALAGKLWTAASNAEKKIYENRASDARVAYKKALDEYLKARTPADLVVERRTRSLKQSVNPNAYVAPVPADPKAPKFPANAQNLFLKDFKYAGTPTEKLKAAVTEWKNLSEESKKPYVLEASKLKAAYIEAKIKYEQATGISEIRKTLEKELHIVTKKPKAKKDIKKVVKKLSVRKIATKKSGAKKPASKKSVAKKPASKKLPSKKPAPKKPTVKKPTAKKIVAKKPVTKKAAAKKPIKTTPGVAKKKDLKKAKKP</sequence>
<comment type="caution">
    <text evidence="5">The sequence shown here is derived from an EMBL/GenBank/DDBJ whole genome shotgun (WGS) entry which is preliminary data.</text>
</comment>
<dbReference type="GO" id="GO:0003677">
    <property type="term" value="F:DNA binding"/>
    <property type="evidence" value="ECO:0007669"/>
    <property type="project" value="UniProtKB-UniRule"/>
</dbReference>
<feature type="domain" description="HMG box" evidence="4">
    <location>
        <begin position="184"/>
        <end position="245"/>
    </location>
</feature>
<dbReference type="PANTHER" id="PTHR48112">
    <property type="entry name" value="HIGH MOBILITY GROUP PROTEIN DSP1"/>
    <property type="match status" value="1"/>
</dbReference>
<feature type="DNA-binding region" description="HMG box" evidence="2">
    <location>
        <begin position="184"/>
        <end position="245"/>
    </location>
</feature>
<dbReference type="SUPFAM" id="SSF47095">
    <property type="entry name" value="HMG-box"/>
    <property type="match status" value="2"/>
</dbReference>
<evidence type="ECO:0000256" key="3">
    <source>
        <dbReference type="SAM" id="MobiDB-lite"/>
    </source>
</evidence>
<reference evidence="5" key="1">
    <citation type="submission" date="2020-05" db="EMBL/GenBank/DDBJ databases">
        <title>Phylogenomic resolution of chytrid fungi.</title>
        <authorList>
            <person name="Stajich J.E."/>
            <person name="Amses K."/>
            <person name="Simmons R."/>
            <person name="Seto K."/>
            <person name="Myers J."/>
            <person name="Bonds A."/>
            <person name="Quandt C.A."/>
            <person name="Barry K."/>
            <person name="Liu P."/>
            <person name="Grigoriev I."/>
            <person name="Longcore J.E."/>
            <person name="James T.Y."/>
        </authorList>
    </citation>
    <scope>NUCLEOTIDE SEQUENCE</scope>
    <source>
        <strain evidence="5">JEL0513</strain>
    </source>
</reference>
<dbReference type="InterPro" id="IPR036910">
    <property type="entry name" value="HMG_box_dom_sf"/>
</dbReference>
<proteinExistence type="predicted"/>
<evidence type="ECO:0000259" key="4">
    <source>
        <dbReference type="PROSITE" id="PS50118"/>
    </source>
</evidence>
<evidence type="ECO:0000256" key="1">
    <source>
        <dbReference type="ARBA" id="ARBA00023125"/>
    </source>
</evidence>
<keyword evidence="2" id="KW-0539">Nucleus</keyword>
<dbReference type="EMBL" id="JADGJH010001453">
    <property type="protein sequence ID" value="KAJ3113384.1"/>
    <property type="molecule type" value="Genomic_DNA"/>
</dbReference>
<dbReference type="SMART" id="SM00398">
    <property type="entry name" value="HMG"/>
    <property type="match status" value="2"/>
</dbReference>
<evidence type="ECO:0000256" key="2">
    <source>
        <dbReference type="PROSITE-ProRule" id="PRU00267"/>
    </source>
</evidence>
<keyword evidence="6" id="KW-1185">Reference proteome</keyword>
<dbReference type="AlphaFoldDB" id="A0AAD5SWA6"/>
<dbReference type="Pfam" id="PF00505">
    <property type="entry name" value="HMG_box"/>
    <property type="match status" value="1"/>
</dbReference>
<dbReference type="GO" id="GO:0005634">
    <property type="term" value="C:nucleus"/>
    <property type="evidence" value="ECO:0007669"/>
    <property type="project" value="UniProtKB-UniRule"/>
</dbReference>
<dbReference type="PANTHER" id="PTHR48112:SF22">
    <property type="entry name" value="MITOCHONDRIAL TRANSCRIPTION FACTOR A, ISOFORM B"/>
    <property type="match status" value="1"/>
</dbReference>
<keyword evidence="1 2" id="KW-0238">DNA-binding</keyword>
<dbReference type="Proteomes" id="UP001211907">
    <property type="component" value="Unassembled WGS sequence"/>
</dbReference>